<evidence type="ECO:0000313" key="2">
    <source>
        <dbReference type="Proteomes" id="UP001153269"/>
    </source>
</evidence>
<proteinExistence type="predicted"/>
<dbReference type="Proteomes" id="UP001153269">
    <property type="component" value="Unassembled WGS sequence"/>
</dbReference>
<sequence length="253" mass="28040">MFPRTTELWQTHRMEVFPLCDPGHYHMRIEAEGRMESSLKLPAYHGTVVTLSADSCCVCGTPASERRSGLKGFCEMMPVKRVLELCHPWTRRSESGVEQGDQLVVRMRGAVALTNLTSGHSGPPQASSILPELVIAPLPGAPERQLVKHLRASRGSAVRSIWEGVQYSRQAELKADPSLSMCVCLPPQALIKLLCEGVRFLEAVAGKHVNPEQCRHMEMRGGNEGWAVHKVEAFQRTPSLLNRLFRAGDRLPA</sequence>
<protein>
    <submittedName>
        <fullName evidence="1">Uncharacterized protein</fullName>
    </submittedName>
</protein>
<organism evidence="1 2">
    <name type="scientific">Pleuronectes platessa</name>
    <name type="common">European plaice</name>
    <dbReference type="NCBI Taxonomy" id="8262"/>
    <lineage>
        <taxon>Eukaryota</taxon>
        <taxon>Metazoa</taxon>
        <taxon>Chordata</taxon>
        <taxon>Craniata</taxon>
        <taxon>Vertebrata</taxon>
        <taxon>Euteleostomi</taxon>
        <taxon>Actinopterygii</taxon>
        <taxon>Neopterygii</taxon>
        <taxon>Teleostei</taxon>
        <taxon>Neoteleostei</taxon>
        <taxon>Acanthomorphata</taxon>
        <taxon>Carangaria</taxon>
        <taxon>Pleuronectiformes</taxon>
        <taxon>Pleuronectoidei</taxon>
        <taxon>Pleuronectidae</taxon>
        <taxon>Pleuronectes</taxon>
    </lineage>
</organism>
<reference evidence="1" key="1">
    <citation type="submission" date="2020-03" db="EMBL/GenBank/DDBJ databases">
        <authorList>
            <person name="Weist P."/>
        </authorList>
    </citation>
    <scope>NUCLEOTIDE SEQUENCE</scope>
</reference>
<gene>
    <name evidence="1" type="ORF">PLEPLA_LOCUS39854</name>
</gene>
<evidence type="ECO:0000313" key="1">
    <source>
        <dbReference type="EMBL" id="CAB1452115.1"/>
    </source>
</evidence>
<comment type="caution">
    <text evidence="1">The sequence shown here is derived from an EMBL/GenBank/DDBJ whole genome shotgun (WGS) entry which is preliminary data.</text>
</comment>
<name>A0A9N7Z5K7_PLEPL</name>
<dbReference type="AlphaFoldDB" id="A0A9N7Z5K7"/>
<accession>A0A9N7Z5K7</accession>
<dbReference type="EMBL" id="CADEAL010004115">
    <property type="protein sequence ID" value="CAB1452115.1"/>
    <property type="molecule type" value="Genomic_DNA"/>
</dbReference>
<keyword evidence="2" id="KW-1185">Reference proteome</keyword>